<evidence type="ECO:0000256" key="1">
    <source>
        <dbReference type="SAM" id="MobiDB-lite"/>
    </source>
</evidence>
<feature type="region of interest" description="Disordered" evidence="1">
    <location>
        <begin position="1"/>
        <end position="36"/>
    </location>
</feature>
<organism evidence="2 3">
    <name type="scientific">Dermatophagoides farinae</name>
    <name type="common">American house dust mite</name>
    <dbReference type="NCBI Taxonomy" id="6954"/>
    <lineage>
        <taxon>Eukaryota</taxon>
        <taxon>Metazoa</taxon>
        <taxon>Ecdysozoa</taxon>
        <taxon>Arthropoda</taxon>
        <taxon>Chelicerata</taxon>
        <taxon>Arachnida</taxon>
        <taxon>Acari</taxon>
        <taxon>Acariformes</taxon>
        <taxon>Sarcoptiformes</taxon>
        <taxon>Astigmata</taxon>
        <taxon>Psoroptidia</taxon>
        <taxon>Analgoidea</taxon>
        <taxon>Pyroglyphidae</taxon>
        <taxon>Dermatophagoidinae</taxon>
        <taxon>Dermatophagoides</taxon>
    </lineage>
</organism>
<reference evidence="2" key="2">
    <citation type="journal article" date="2022" name="Res Sq">
        <title>Comparative Genomics Reveals Insights into the Divergent Evolution of Astigmatic Mites and Household Pest Adaptations.</title>
        <authorList>
            <person name="Xiong Q."/>
            <person name="Wan A.T.-Y."/>
            <person name="Liu X.-Y."/>
            <person name="Fung C.S.-H."/>
            <person name="Xiao X."/>
            <person name="Malainual N."/>
            <person name="Hou J."/>
            <person name="Wang L."/>
            <person name="Wang M."/>
            <person name="Yang K."/>
            <person name="Cui Y."/>
            <person name="Leung E."/>
            <person name="Nong W."/>
            <person name="Shin S.-K."/>
            <person name="Au S."/>
            <person name="Jeong K.Y."/>
            <person name="Chew F.T."/>
            <person name="Hui J."/>
            <person name="Leung T.F."/>
            <person name="Tungtrongchitr A."/>
            <person name="Zhong N."/>
            <person name="Liu Z."/>
            <person name="Tsui S."/>
        </authorList>
    </citation>
    <scope>NUCLEOTIDE SEQUENCE</scope>
    <source>
        <strain evidence="2">Derf</strain>
        <tissue evidence="2">Whole organism</tissue>
    </source>
</reference>
<protein>
    <submittedName>
        <fullName evidence="2">Uncharacterized protein</fullName>
    </submittedName>
</protein>
<accession>A0A922HMC8</accession>
<dbReference type="Proteomes" id="UP000790347">
    <property type="component" value="Unassembled WGS sequence"/>
</dbReference>
<sequence length="66" mass="7665">MYEKKNKKKAATIDPEPNNDNNNDWGVERQQQQPTNENVMAKLKSLSTCMIMDDSLRLIQEVVKKN</sequence>
<proteinExistence type="predicted"/>
<gene>
    <name evidence="2" type="ORF">DERF_013536</name>
</gene>
<dbReference type="AlphaFoldDB" id="A0A922HMC8"/>
<reference evidence="2" key="1">
    <citation type="submission" date="2013-05" db="EMBL/GenBank/DDBJ databases">
        <authorList>
            <person name="Yim A.K.Y."/>
            <person name="Chan T.F."/>
            <person name="Ji K.M."/>
            <person name="Liu X.Y."/>
            <person name="Zhou J.W."/>
            <person name="Li R.Q."/>
            <person name="Yang K.Y."/>
            <person name="Li J."/>
            <person name="Li M."/>
            <person name="Law P.T.W."/>
            <person name="Wu Y.L."/>
            <person name="Cai Z.L."/>
            <person name="Qin H."/>
            <person name="Bao Y."/>
            <person name="Leung R.K.K."/>
            <person name="Ng P.K.S."/>
            <person name="Zou J."/>
            <person name="Zhong X.J."/>
            <person name="Ran P.X."/>
            <person name="Zhong N.S."/>
            <person name="Liu Z.G."/>
            <person name="Tsui S.K.W."/>
        </authorList>
    </citation>
    <scope>NUCLEOTIDE SEQUENCE</scope>
    <source>
        <strain evidence="2">Derf</strain>
        <tissue evidence="2">Whole organism</tissue>
    </source>
</reference>
<keyword evidence="3" id="KW-1185">Reference proteome</keyword>
<name>A0A922HMC8_DERFA</name>
<comment type="caution">
    <text evidence="2">The sequence shown here is derived from an EMBL/GenBank/DDBJ whole genome shotgun (WGS) entry which is preliminary data.</text>
</comment>
<evidence type="ECO:0000313" key="3">
    <source>
        <dbReference type="Proteomes" id="UP000790347"/>
    </source>
</evidence>
<feature type="compositionally biased region" description="Basic residues" evidence="1">
    <location>
        <begin position="1"/>
        <end position="10"/>
    </location>
</feature>
<evidence type="ECO:0000313" key="2">
    <source>
        <dbReference type="EMBL" id="KAH9497559.1"/>
    </source>
</evidence>
<dbReference type="EMBL" id="ASGP02000007">
    <property type="protein sequence ID" value="KAH9497559.1"/>
    <property type="molecule type" value="Genomic_DNA"/>
</dbReference>